<comment type="caution">
    <text evidence="2">The sequence shown here is derived from an EMBL/GenBank/DDBJ whole genome shotgun (WGS) entry which is preliminary data.</text>
</comment>
<dbReference type="GO" id="GO:0003700">
    <property type="term" value="F:DNA-binding transcription factor activity"/>
    <property type="evidence" value="ECO:0007669"/>
    <property type="project" value="InterPro"/>
</dbReference>
<dbReference type="SMART" id="SM00347">
    <property type="entry name" value="HTH_MARR"/>
    <property type="match status" value="1"/>
</dbReference>
<dbReference type="RefSeq" id="WP_124543838.1">
    <property type="nucleotide sequence ID" value="NZ_QUSW01000012.1"/>
</dbReference>
<dbReference type="PANTHER" id="PTHR33164">
    <property type="entry name" value="TRANSCRIPTIONAL REGULATOR, MARR FAMILY"/>
    <property type="match status" value="1"/>
</dbReference>
<reference evidence="2 3" key="2">
    <citation type="submission" date="2018-12" db="EMBL/GenBank/DDBJ databases">
        <title>Rhizobacter gummiphilus sp. nov., a rubber-degrading bacterium isolated from the soil of a botanical garden in Japan.</title>
        <authorList>
            <person name="Shunsuke S.S."/>
        </authorList>
    </citation>
    <scope>NUCLEOTIDE SEQUENCE [LARGE SCALE GENOMIC DNA]</scope>
    <source>
        <strain evidence="2 3">S-16</strain>
    </source>
</reference>
<dbReference type="Pfam" id="PF12802">
    <property type="entry name" value="MarR_2"/>
    <property type="match status" value="1"/>
</dbReference>
<proteinExistence type="predicted"/>
<evidence type="ECO:0000313" key="2">
    <source>
        <dbReference type="EMBL" id="RQP21214.1"/>
    </source>
</evidence>
<dbReference type="OrthoDB" id="8906692at2"/>
<dbReference type="Gene3D" id="1.10.10.10">
    <property type="entry name" value="Winged helix-like DNA-binding domain superfamily/Winged helix DNA-binding domain"/>
    <property type="match status" value="1"/>
</dbReference>
<dbReference type="PANTHER" id="PTHR33164:SF99">
    <property type="entry name" value="MARR FAMILY REGULATORY PROTEIN"/>
    <property type="match status" value="1"/>
</dbReference>
<dbReference type="AlphaFoldDB" id="A0A3N7HGS9"/>
<keyword evidence="3" id="KW-1185">Reference proteome</keyword>
<sequence>MPETPSLPELTGQVLAHYAGIYERLHTRWDKHQHRASAEALAFMLHLSRSGPLTVSEACLHFDRAQSAMSELIDRLEERALVTRFKDTRDRRRTLVWLSDEGMDVLNQSLAPLDRDRLSKALQGLSPAERDALCTGLAALVRAAGECPHQPHHFEDPSP</sequence>
<reference evidence="2 3" key="1">
    <citation type="submission" date="2018-08" db="EMBL/GenBank/DDBJ databases">
        <authorList>
            <person name="Khan S.A."/>
            <person name="Jeon C.O."/>
            <person name="Chun B.H."/>
            <person name="Jeong S.E."/>
        </authorList>
    </citation>
    <scope>NUCLEOTIDE SEQUENCE [LARGE SCALE GENOMIC DNA]</scope>
    <source>
        <strain evidence="2 3">S-16</strain>
    </source>
</reference>
<dbReference type="GO" id="GO:0006950">
    <property type="term" value="P:response to stress"/>
    <property type="evidence" value="ECO:0007669"/>
    <property type="project" value="TreeGrafter"/>
</dbReference>
<accession>A0A3N7HGS9</accession>
<evidence type="ECO:0000313" key="3">
    <source>
        <dbReference type="Proteomes" id="UP000267464"/>
    </source>
</evidence>
<dbReference type="InterPro" id="IPR036388">
    <property type="entry name" value="WH-like_DNA-bd_sf"/>
</dbReference>
<dbReference type="InterPro" id="IPR000835">
    <property type="entry name" value="HTH_MarR-typ"/>
</dbReference>
<feature type="domain" description="HTH marR-type" evidence="1">
    <location>
        <begin position="4"/>
        <end position="142"/>
    </location>
</feature>
<protein>
    <submittedName>
        <fullName evidence="2">MarR family transcriptional regulator</fullName>
    </submittedName>
</protein>
<dbReference type="InterPro" id="IPR039422">
    <property type="entry name" value="MarR/SlyA-like"/>
</dbReference>
<dbReference type="PROSITE" id="PS50995">
    <property type="entry name" value="HTH_MARR_2"/>
    <property type="match status" value="1"/>
</dbReference>
<name>A0A3N7HGS9_9BURK</name>
<dbReference type="Proteomes" id="UP000267464">
    <property type="component" value="Unassembled WGS sequence"/>
</dbReference>
<dbReference type="SUPFAM" id="SSF46785">
    <property type="entry name" value="Winged helix' DNA-binding domain"/>
    <property type="match status" value="1"/>
</dbReference>
<dbReference type="InterPro" id="IPR036390">
    <property type="entry name" value="WH_DNA-bd_sf"/>
</dbReference>
<organism evidence="2 3">
    <name type="scientific">Piscinibacter terrae</name>
    <dbReference type="NCBI Taxonomy" id="2496871"/>
    <lineage>
        <taxon>Bacteria</taxon>
        <taxon>Pseudomonadati</taxon>
        <taxon>Pseudomonadota</taxon>
        <taxon>Betaproteobacteria</taxon>
        <taxon>Burkholderiales</taxon>
        <taxon>Sphaerotilaceae</taxon>
        <taxon>Piscinibacter</taxon>
    </lineage>
</organism>
<dbReference type="EMBL" id="QUSW01000012">
    <property type="protein sequence ID" value="RQP21214.1"/>
    <property type="molecule type" value="Genomic_DNA"/>
</dbReference>
<gene>
    <name evidence="2" type="ORF">DZC73_28645</name>
</gene>
<evidence type="ECO:0000259" key="1">
    <source>
        <dbReference type="PROSITE" id="PS50995"/>
    </source>
</evidence>